<name>A0ABU9VPQ0_9BACI</name>
<comment type="caution">
    <text evidence="3">The sequence shown here is derived from an EMBL/GenBank/DDBJ whole genome shotgun (WGS) entry which is preliminary data.</text>
</comment>
<keyword evidence="4" id="KW-1185">Reference proteome</keyword>
<protein>
    <submittedName>
        <fullName evidence="3">DUF2786 domain-containing protein</fullName>
    </submittedName>
</protein>
<reference evidence="3 4" key="1">
    <citation type="submission" date="2024-03" db="EMBL/GenBank/DDBJ databases">
        <title>Bacilli Hybrid Assemblies.</title>
        <authorList>
            <person name="Kovac J."/>
        </authorList>
    </citation>
    <scope>NUCLEOTIDE SEQUENCE [LARGE SCALE GENOMIC DNA]</scope>
    <source>
        <strain evidence="3 4">FSL R7-0666</strain>
    </source>
</reference>
<organism evidence="3 4">
    <name type="scientific">Alkalicoccobacillus gibsonii</name>
    <dbReference type="NCBI Taxonomy" id="79881"/>
    <lineage>
        <taxon>Bacteria</taxon>
        <taxon>Bacillati</taxon>
        <taxon>Bacillota</taxon>
        <taxon>Bacilli</taxon>
        <taxon>Bacillales</taxon>
        <taxon>Bacillaceae</taxon>
        <taxon>Alkalicoccobacillus</taxon>
    </lineage>
</organism>
<accession>A0ABU9VPQ0</accession>
<feature type="domain" description="DUF7168" evidence="2">
    <location>
        <begin position="57"/>
        <end position="193"/>
    </location>
</feature>
<evidence type="ECO:0000259" key="1">
    <source>
        <dbReference type="Pfam" id="PF10979"/>
    </source>
</evidence>
<dbReference type="RefSeq" id="WP_343132239.1">
    <property type="nucleotide sequence ID" value="NZ_JBCITK010000002.1"/>
</dbReference>
<sequence length="232" mass="27056">MNQHLEERIKRRIQKSLALASNNPNAEEAHTALLKAQRLMYEHGFKENDFQGEVKKEILEVTVGTYKKLMWYEKHLAGIVARNFRCFNYYNTKKSKPKVKGGRSITLYRIAFYGEKKDAEIAKEVYSHALIYMSHLCENFMNDNGYIKAPAIRNDYRNGFLMGLNEKLDQQVQEYGLIVVMDEEVKTDYKEKVQANFTGSVKVQHKEILSLIAFEQGQEDGNMFDHERKNLS</sequence>
<gene>
    <name evidence="3" type="ORF">MKY91_20615</name>
</gene>
<evidence type="ECO:0000259" key="2">
    <source>
        <dbReference type="Pfam" id="PF23771"/>
    </source>
</evidence>
<dbReference type="InterPro" id="IPR024498">
    <property type="entry name" value="DUF2786"/>
</dbReference>
<evidence type="ECO:0000313" key="3">
    <source>
        <dbReference type="EMBL" id="MEN0645572.1"/>
    </source>
</evidence>
<dbReference type="Proteomes" id="UP001418796">
    <property type="component" value="Unassembled WGS sequence"/>
</dbReference>
<feature type="domain" description="DUF2786" evidence="1">
    <location>
        <begin position="8"/>
        <end position="44"/>
    </location>
</feature>
<dbReference type="Pfam" id="PF10979">
    <property type="entry name" value="DUF2786"/>
    <property type="match status" value="1"/>
</dbReference>
<proteinExistence type="predicted"/>
<dbReference type="InterPro" id="IPR055592">
    <property type="entry name" value="DUF7168"/>
</dbReference>
<dbReference type="EMBL" id="JBCITK010000002">
    <property type="protein sequence ID" value="MEN0645572.1"/>
    <property type="molecule type" value="Genomic_DNA"/>
</dbReference>
<evidence type="ECO:0000313" key="4">
    <source>
        <dbReference type="Proteomes" id="UP001418796"/>
    </source>
</evidence>
<dbReference type="Pfam" id="PF23771">
    <property type="entry name" value="DUF7168"/>
    <property type="match status" value="1"/>
</dbReference>